<evidence type="ECO:0000313" key="2">
    <source>
        <dbReference type="Proteomes" id="UP001500596"/>
    </source>
</evidence>
<dbReference type="PROSITE" id="PS00675">
    <property type="entry name" value="SIGMA54_INTERACT_1"/>
    <property type="match status" value="1"/>
</dbReference>
<reference evidence="1 2" key="1">
    <citation type="journal article" date="2019" name="Int. J. Syst. Evol. Microbiol.">
        <title>The Global Catalogue of Microorganisms (GCM) 10K type strain sequencing project: providing services to taxonomists for standard genome sequencing and annotation.</title>
        <authorList>
            <consortium name="The Broad Institute Genomics Platform"/>
            <consortium name="The Broad Institute Genome Sequencing Center for Infectious Disease"/>
            <person name="Wu L."/>
            <person name="Ma J."/>
        </authorList>
    </citation>
    <scope>NUCLEOTIDE SEQUENCE [LARGE SCALE GENOMIC DNA]</scope>
    <source>
        <strain evidence="1 2">JCM 15575</strain>
    </source>
</reference>
<proteinExistence type="predicted"/>
<evidence type="ECO:0008006" key="3">
    <source>
        <dbReference type="Google" id="ProtNLM"/>
    </source>
</evidence>
<dbReference type="InterPro" id="IPR025662">
    <property type="entry name" value="Sigma_54_int_dom_ATP-bd_1"/>
</dbReference>
<dbReference type="InterPro" id="IPR027417">
    <property type="entry name" value="P-loop_NTPase"/>
</dbReference>
<sequence>MSESVNGRDAVPPLQMGDLNVGQAGSSPYATGGGGTSFAHRVAAVYLASMLTRSRRAELEEQSVHRISFQTGPTHPVDDLLVAYSSGTVDGTLAIACRATPNWVRSHQSTVDLVKSLLSELATHDRETHRVAVAVSGRSSQSDQLARVCDIARAHADADAFHASFDVDGRWSAPVRRRYSQFLDMVELAVGAPPSDPSIAQRAWHLLSRLHVLSIRVQGHDDTDRVSLATSLDTVASPQGDGIAVRDRLEVEATRYDATGATVDRNLLRRDLHSVLDSPLTRSTVAWGVLAEHRKVATASVRLTIGDDASSNGPLTLGFSDRRVQLAERLEASATSGGALLVVGESGAGKSALVLSTVADLEEANADEFEALVINFRNLPDTGMELRAALGMSVQDLLGELSAAGRLVVIDAADAALERSSGLLNELVHAARSAGIGAVAVTSASAADYVQEQLAAAYSSEVDTFEVAPLSDEDVREVSEHFPLLRNVLRDLPASSLLRRPVVLDLLARTELQVERSLGEWECLELVWRKIVRAEGRTGAGSSEAREQTLLATAAAALNLPIQSRPELGFDSAAVDQLRRDHLLSPASPYRHRPEFAHDEIRRYATAILLVRAHTPTETLESAEAPRWALSAATLALKGQLLAPGAQPPRVFAEALRSFHGFADRHGARWADVPIEAVTETPQAYDCLRAALTADHPLLTLKDVVRVTQQRHQVAGRLDAVASTPVIRVLLDEEQPWDVSKDSFQLLVSWLQALVLAQLPAGNLLRTTLRDRLLTFWELHPSRQVSAIDPSSYLGGHRRRRRRALDYHVTSEEFVESLALLGPDLNERVEACLRAIAADAPAFLAPAVDEPLSARALALHDPELLADLIEAYYIDDDTEDWHLDHGVRRHQSRWTGFGVPLFAYYFGGFWPLFQTAPFTTSIRVLNKILNHGAATRVQTLARHRRQGEIDEDDRGVVMTLDGVERTYVGDSHVWSWYRGTSVGPYPGMSALLAMERVAEGWLDQGIPPGRVVDVLLAGCENLAVPGMLYGLLVRHIEKVGPELDFFLAEPAVWELEFGRVTSEYSGLRANTDDLANNDRRQWSPRDVSAWLITHGEEERIASLRTVGETLIRNGERLGLTDERAKGWAASLDASRYQITQQGDQYYLEVVPPPEVIAAQREMASYQEEVQTTLRLQNRYWGSAKHDPDYQFPTVAEIAADLKAAKELLESDGQQLPSDRIDVVAQVVGAAVSRAADGEPEAFGDEEQFATRLVLDVALSFRKAHSQRHEGQYFDLGADRAVARCLPAYLTTLLRPLLHEVGATDRDVAAGGMAMASRATSETRLYLARGCDIVWTAPCAGSPCAHEIAVGWLLESARDAEIGPWSQKKQRPTRKRIKGDVIARLQRIPGDSIRIEALDPAIRGLGAASRWQHCRSDEAAAALSTLLHIQRHAMVVHEEKGWTADDRGSHTLIAARALLDTTSAIADSSAVLDYLDTLRVDAGLMTNFLHGLAAAGAETQARADIIRELWPPLLAHASGYINDGTDTFRDRHWGDWAAAALLPDPLTWTQGLYNEVVGTAIDWVRADDLSNLIDGWIPAGRGSIKCVDALIRILRRMPMPDQVVRGLAWMSELCVQDNRATVKQTWTSDEWLKEVRSAAEEHGLLDQWQMLVDAMVVAGNEGLAPYSR</sequence>
<evidence type="ECO:0000313" key="1">
    <source>
        <dbReference type="EMBL" id="GAA1681166.1"/>
    </source>
</evidence>
<dbReference type="Proteomes" id="UP001500596">
    <property type="component" value="Unassembled WGS sequence"/>
</dbReference>
<comment type="caution">
    <text evidence="1">The sequence shown here is derived from an EMBL/GenBank/DDBJ whole genome shotgun (WGS) entry which is preliminary data.</text>
</comment>
<name>A0ABN2H315_9MICO</name>
<dbReference type="Gene3D" id="3.40.50.300">
    <property type="entry name" value="P-loop containing nucleotide triphosphate hydrolases"/>
    <property type="match status" value="1"/>
</dbReference>
<accession>A0ABN2H315</accession>
<organism evidence="1 2">
    <name type="scientific">Microbacterium lacus</name>
    <dbReference type="NCBI Taxonomy" id="415217"/>
    <lineage>
        <taxon>Bacteria</taxon>
        <taxon>Bacillati</taxon>
        <taxon>Actinomycetota</taxon>
        <taxon>Actinomycetes</taxon>
        <taxon>Micrococcales</taxon>
        <taxon>Microbacteriaceae</taxon>
        <taxon>Microbacterium</taxon>
    </lineage>
</organism>
<dbReference type="SUPFAM" id="SSF52540">
    <property type="entry name" value="P-loop containing nucleoside triphosphate hydrolases"/>
    <property type="match status" value="1"/>
</dbReference>
<keyword evidence="2" id="KW-1185">Reference proteome</keyword>
<dbReference type="EMBL" id="BAAAPK010000001">
    <property type="protein sequence ID" value="GAA1681166.1"/>
    <property type="molecule type" value="Genomic_DNA"/>
</dbReference>
<protein>
    <recommendedName>
        <fullName evidence="3">AAA+ ATPase domain-containing protein</fullName>
    </recommendedName>
</protein>
<gene>
    <name evidence="1" type="ORF">GCM10009807_26370</name>
</gene>